<accession>A0A1M5XJX6</accession>
<evidence type="ECO:0000256" key="1">
    <source>
        <dbReference type="SAM" id="Coils"/>
    </source>
</evidence>
<dbReference type="Pfam" id="PF14242">
    <property type="entry name" value="DUF4342"/>
    <property type="match status" value="1"/>
</dbReference>
<gene>
    <name evidence="4" type="ORF">SAMN02745207_03714</name>
</gene>
<keyword evidence="2" id="KW-0812">Transmembrane</keyword>
<evidence type="ECO:0000259" key="3">
    <source>
        <dbReference type="Pfam" id="PF14242"/>
    </source>
</evidence>
<dbReference type="RefSeq" id="WP_073340521.1">
    <property type="nucleotide sequence ID" value="NZ_FQXM01000031.1"/>
</dbReference>
<dbReference type="Gene3D" id="1.10.8.10">
    <property type="entry name" value="DNA helicase RuvA subunit, C-terminal domain"/>
    <property type="match status" value="1"/>
</dbReference>
<proteinExistence type="predicted"/>
<dbReference type="InterPro" id="IPR025642">
    <property type="entry name" value="DUF4342"/>
</dbReference>
<evidence type="ECO:0000256" key="2">
    <source>
        <dbReference type="SAM" id="Phobius"/>
    </source>
</evidence>
<dbReference type="AlphaFoldDB" id="A0A1M5XJX6"/>
<keyword evidence="5" id="KW-1185">Reference proteome</keyword>
<evidence type="ECO:0000313" key="4">
    <source>
        <dbReference type="EMBL" id="SHI00111.1"/>
    </source>
</evidence>
<name>A0A1M5XJX6_9CLOT</name>
<dbReference type="OrthoDB" id="3183239at2"/>
<dbReference type="CDD" id="cd14360">
    <property type="entry name" value="UBA_NAC_like_bac"/>
    <property type="match status" value="1"/>
</dbReference>
<organism evidence="4 5">
    <name type="scientific">Clostridium grantii DSM 8605</name>
    <dbReference type="NCBI Taxonomy" id="1121316"/>
    <lineage>
        <taxon>Bacteria</taxon>
        <taxon>Bacillati</taxon>
        <taxon>Bacillota</taxon>
        <taxon>Clostridia</taxon>
        <taxon>Eubacteriales</taxon>
        <taxon>Clostridiaceae</taxon>
        <taxon>Clostridium</taxon>
    </lineage>
</organism>
<keyword evidence="2" id="KW-0472">Membrane</keyword>
<protein>
    <recommendedName>
        <fullName evidence="3">DUF4342 domain-containing protein</fullName>
    </recommendedName>
</protein>
<feature type="coiled-coil region" evidence="1">
    <location>
        <begin position="12"/>
        <end position="43"/>
    </location>
</feature>
<dbReference type="InterPro" id="IPR009060">
    <property type="entry name" value="UBA-like_sf"/>
</dbReference>
<feature type="transmembrane region" description="Helical" evidence="2">
    <location>
        <begin position="85"/>
        <end position="108"/>
    </location>
</feature>
<feature type="domain" description="DUF4342" evidence="3">
    <location>
        <begin position="42"/>
        <end position="117"/>
    </location>
</feature>
<keyword evidence="2" id="KW-1133">Transmembrane helix</keyword>
<dbReference type="STRING" id="1121316.SAMN02745207_03714"/>
<dbReference type="EMBL" id="FQXM01000031">
    <property type="protein sequence ID" value="SHI00111.1"/>
    <property type="molecule type" value="Genomic_DNA"/>
</dbReference>
<keyword evidence="1" id="KW-0175">Coiled coil</keyword>
<sequence length="143" mass="16172">MSINIEQIDLLRKRANVSYEEAKKALENNNNDLVEALIYLEQNQKTKFNSNSSTFKVKLKSLLKKSIDHKFLLYKESEVIVKLPLLIFVPLVICTAPISIIALVVALISGLKIKFTKKDSEIDFNGMISKINTAFDSTEKPVN</sequence>
<reference evidence="4 5" key="1">
    <citation type="submission" date="2016-11" db="EMBL/GenBank/DDBJ databases">
        <authorList>
            <person name="Jaros S."/>
            <person name="Januszkiewicz K."/>
            <person name="Wedrychowicz H."/>
        </authorList>
    </citation>
    <scope>NUCLEOTIDE SEQUENCE [LARGE SCALE GENOMIC DNA]</scope>
    <source>
        <strain evidence="4 5">DSM 8605</strain>
    </source>
</reference>
<evidence type="ECO:0000313" key="5">
    <source>
        <dbReference type="Proteomes" id="UP000184447"/>
    </source>
</evidence>
<dbReference type="SUPFAM" id="SSF46934">
    <property type="entry name" value="UBA-like"/>
    <property type="match status" value="1"/>
</dbReference>
<dbReference type="Proteomes" id="UP000184447">
    <property type="component" value="Unassembled WGS sequence"/>
</dbReference>